<dbReference type="AlphaFoldDB" id="A0A2U2AM37"/>
<gene>
    <name evidence="3" type="ORF">DC082_01650</name>
</gene>
<proteinExistence type="predicted"/>
<dbReference type="Proteomes" id="UP000244948">
    <property type="component" value="Unassembled WGS sequence"/>
</dbReference>
<dbReference type="RefSeq" id="WP_109235475.1">
    <property type="nucleotide sequence ID" value="NZ_BMXZ01000001.1"/>
</dbReference>
<evidence type="ECO:0000259" key="2">
    <source>
        <dbReference type="PROSITE" id="PS51278"/>
    </source>
</evidence>
<accession>A0A2U2AM37</accession>
<dbReference type="PANTHER" id="PTHR42824:SF1">
    <property type="entry name" value="GLUTAMINE AMIDOTRANSFERASE YAFJ-RELATED"/>
    <property type="match status" value="1"/>
</dbReference>
<dbReference type="GO" id="GO:0016740">
    <property type="term" value="F:transferase activity"/>
    <property type="evidence" value="ECO:0007669"/>
    <property type="project" value="UniProtKB-KW"/>
</dbReference>
<dbReference type="EMBL" id="QEWR01000002">
    <property type="protein sequence ID" value="PWD84274.1"/>
    <property type="molecule type" value="Genomic_DNA"/>
</dbReference>
<sequence>MCQLLGMNCNTPTDILFSFEGFRKRGGETDIHTDGFGIAFFEGKGVRIYQDDKPCASSPVADLVKSYQIKSKNVIAHIRKATYGQVSLANTHPFMREIWGEYWLFAHNGHLDCQRLFSHPLFQKREDDFYTPVGSTDSEAAFCAILNALRRKFPQKPTTDILFQEINKLTATIRKKGIFNYLLTNGEWMIAHASTLLHYLLRQAPFGEAMLLDDDVNVNFAAVTTPYDKIAVIATLPLTTNEVWQQLAKDEIVMFQEGEIIARYAPDPDHYFTVEEALALAAKVGAAAAESDIF</sequence>
<evidence type="ECO:0000313" key="4">
    <source>
        <dbReference type="Proteomes" id="UP000244948"/>
    </source>
</evidence>
<dbReference type="Pfam" id="PF13230">
    <property type="entry name" value="GATase_4"/>
    <property type="match status" value="1"/>
</dbReference>
<dbReference type="InterPro" id="IPR017932">
    <property type="entry name" value="GATase_2_dom"/>
</dbReference>
<feature type="domain" description="Glutamine amidotransferase type-2" evidence="2">
    <location>
        <begin position="2"/>
        <end position="258"/>
    </location>
</feature>
<keyword evidence="3" id="KW-0808">Transferase</keyword>
<keyword evidence="1 3" id="KW-0315">Glutamine amidotransferase</keyword>
<dbReference type="PROSITE" id="PS51278">
    <property type="entry name" value="GATASE_TYPE_2"/>
    <property type="match status" value="1"/>
</dbReference>
<organism evidence="3 4">
    <name type="scientific">Ignatzschineria indica</name>
    <dbReference type="NCBI Taxonomy" id="472583"/>
    <lineage>
        <taxon>Bacteria</taxon>
        <taxon>Pseudomonadati</taxon>
        <taxon>Pseudomonadota</taxon>
        <taxon>Gammaproteobacteria</taxon>
        <taxon>Cardiobacteriales</taxon>
        <taxon>Ignatzschineriaceae</taxon>
        <taxon>Ignatzschineria</taxon>
    </lineage>
</organism>
<reference evidence="3 4" key="1">
    <citation type="journal article" date="2018" name="Genome Announc.">
        <title>Ignatzschineria cameli sp. nov., isolated from necrotic foot tissue of dromedaries (Camelus dromedarius) and associated maggots (Wohlfahrtia species) in Dubai.</title>
        <authorList>
            <person name="Tsang C.C."/>
            <person name="Tang J.Y."/>
            <person name="Fong J.Y."/>
            <person name="Kinne J."/>
            <person name="Lee H.H."/>
            <person name="Joseph M."/>
            <person name="Jose S."/>
            <person name="Schuster R.K."/>
            <person name="Tang Y."/>
            <person name="Sivakumar S."/>
            <person name="Chen J.H."/>
            <person name="Teng J.L."/>
            <person name="Lau S.K."/>
            <person name="Wernery U."/>
            <person name="Woo P.C."/>
        </authorList>
    </citation>
    <scope>NUCLEOTIDE SEQUENCE [LARGE SCALE GENOMIC DNA]</scope>
    <source>
        <strain evidence="3 4">KCTC 22643</strain>
    </source>
</reference>
<dbReference type="CDD" id="cd01908">
    <property type="entry name" value="YafJ"/>
    <property type="match status" value="1"/>
</dbReference>
<evidence type="ECO:0000256" key="1">
    <source>
        <dbReference type="ARBA" id="ARBA00022962"/>
    </source>
</evidence>
<evidence type="ECO:0000313" key="3">
    <source>
        <dbReference type="EMBL" id="PWD84274.1"/>
    </source>
</evidence>
<dbReference type="PANTHER" id="PTHR42824">
    <property type="entry name" value="GLUTAMINE AMIDOTRANSFERASE"/>
    <property type="match status" value="1"/>
</dbReference>
<name>A0A2U2AM37_9GAMM</name>
<comment type="caution">
    <text evidence="3">The sequence shown here is derived from an EMBL/GenBank/DDBJ whole genome shotgun (WGS) entry which is preliminary data.</text>
</comment>
<dbReference type="InterPro" id="IPR026869">
    <property type="entry name" value="EgtC-like"/>
</dbReference>
<dbReference type="SUPFAM" id="SSF56235">
    <property type="entry name" value="N-terminal nucleophile aminohydrolases (Ntn hydrolases)"/>
    <property type="match status" value="1"/>
</dbReference>
<dbReference type="Gene3D" id="3.60.20.10">
    <property type="entry name" value="Glutamine Phosphoribosylpyrophosphate, subunit 1, domain 1"/>
    <property type="match status" value="1"/>
</dbReference>
<dbReference type="InterPro" id="IPR029055">
    <property type="entry name" value="Ntn_hydrolases_N"/>
</dbReference>
<keyword evidence="4" id="KW-1185">Reference proteome</keyword>
<protein>
    <submittedName>
        <fullName evidence="3">Class II glutamine amidotransferase</fullName>
    </submittedName>
</protein>